<accession>A0A074KUB0</accession>
<evidence type="ECO:0000313" key="2">
    <source>
        <dbReference type="Proteomes" id="UP000027821"/>
    </source>
</evidence>
<comment type="caution">
    <text evidence="1">The sequence shown here is derived from an EMBL/GenBank/DDBJ whole genome shotgun (WGS) entry which is preliminary data.</text>
</comment>
<protein>
    <submittedName>
        <fullName evidence="1">Uncharacterized protein</fullName>
    </submittedName>
</protein>
<dbReference type="Proteomes" id="UP000027821">
    <property type="component" value="Unassembled WGS sequence"/>
</dbReference>
<organism evidence="1 2">
    <name type="scientific">Anditalea andensis</name>
    <dbReference type="NCBI Taxonomy" id="1048983"/>
    <lineage>
        <taxon>Bacteria</taxon>
        <taxon>Pseudomonadati</taxon>
        <taxon>Bacteroidota</taxon>
        <taxon>Cytophagia</taxon>
        <taxon>Cytophagales</taxon>
        <taxon>Cytophagaceae</taxon>
        <taxon>Anditalea</taxon>
    </lineage>
</organism>
<dbReference type="EMBL" id="JMIH01000021">
    <property type="protein sequence ID" value="KEO73556.1"/>
    <property type="molecule type" value="Genomic_DNA"/>
</dbReference>
<proteinExistence type="predicted"/>
<keyword evidence="2" id="KW-1185">Reference proteome</keyword>
<gene>
    <name evidence="1" type="ORF">EL17_11695</name>
</gene>
<sequence length="62" mass="6866">MIHPSFVYSDIVKVVNNDRLHQADIESKKSALGDDKAASVMINAIFNRNSEYVLLIVGSAIF</sequence>
<dbReference type="AlphaFoldDB" id="A0A074KUB0"/>
<name>A0A074KUB0_9BACT</name>
<reference evidence="1 2" key="1">
    <citation type="submission" date="2014-04" db="EMBL/GenBank/DDBJ databases">
        <title>Characterization and application of a salt tolerant electro-active bacterium.</title>
        <authorList>
            <person name="Yang L."/>
            <person name="Wei S."/>
            <person name="Tay Q.X.M."/>
        </authorList>
    </citation>
    <scope>NUCLEOTIDE SEQUENCE [LARGE SCALE GENOMIC DNA]</scope>
    <source>
        <strain evidence="1 2">LY1</strain>
    </source>
</reference>
<evidence type="ECO:0000313" key="1">
    <source>
        <dbReference type="EMBL" id="KEO73556.1"/>
    </source>
</evidence>